<sequence length="699" mass="76473">MAHRMDTLQARMTKQPPFTIEATGYTPQLGETVPRRSPRAAEKLQASPEEGILTVFDIVTRGANKFGDLHATGSRKLIKKHHETKKVKKVVDGKPQEVDKKWTYFELSGYSYMSFKDYETLVLQLGSGLQKLGLTAHDRLHMFASTSAHWLSMAHGAMSQSMSIVTAYDTLGEEGLRTSLVATKAKAIFLEPHLLKTFINTLRDAKAIQYIITNTDGEAEIDPADLETLKKSHDGLTVLSYEDLRQMGVDNPVDPVPPKPEDLCCIMYTSGSSGAPKGVELTHTNVVAGVTGATSAVGDCLGPGDCLLAYLPLAHIFEFVFENACLYWGGTMGYGSIRTLSQANCRNCKGDIEELKPTLMVGIPAVWEQVRKGVIANINKGGPALRTLFWGAYRAKKFLVENGLPGAAVLDALVFKKVQAATGGRLRFTMNGAAQIARDTQLFISLCIAPMINGYGMTETSAMGALCDPREFTADAHGGIPSCIEVKLVDFPDAGYFSTNTPNPQGEIWIRGESIMRGYYQDEAQTAEAIAPGGWFKTGDIGEWDKYGHLKVIDRKKNLAKTLNGEYIALEKLESIYRSATIVVNICMYASITETNPIAIIVPGEPALKAMAQELGVDGLGLEDLSHDKKVQAEVLKQLQAVGKQYRLANIEMIVGVVVADEEWTAQNGLITATNKLNRRTIIEHYKAPIEEAYKKARV</sequence>
<dbReference type="InterPro" id="IPR000873">
    <property type="entry name" value="AMP-dep_synth/lig_dom"/>
</dbReference>
<gene>
    <name evidence="7" type="ORF">BP5553_02341</name>
</gene>
<comment type="catalytic activity">
    <reaction evidence="5">
        <text>a long-chain fatty acid + ATP + CoA = a long-chain fatty acyl-CoA + AMP + diphosphate</text>
        <dbReference type="Rhea" id="RHEA:15421"/>
        <dbReference type="ChEBI" id="CHEBI:30616"/>
        <dbReference type="ChEBI" id="CHEBI:33019"/>
        <dbReference type="ChEBI" id="CHEBI:57287"/>
        <dbReference type="ChEBI" id="CHEBI:57560"/>
        <dbReference type="ChEBI" id="CHEBI:83139"/>
        <dbReference type="ChEBI" id="CHEBI:456215"/>
        <dbReference type="EC" id="6.2.1.3"/>
    </reaction>
</comment>
<comment type="similarity">
    <text evidence="1">Belongs to the ATP-dependent AMP-binding enzyme family.</text>
</comment>
<accession>A0A370U3K8</accession>
<dbReference type="AlphaFoldDB" id="A0A370U3K8"/>
<feature type="domain" description="AMP-dependent synthetase/ligase" evidence="6">
    <location>
        <begin position="105"/>
        <end position="520"/>
    </location>
</feature>
<dbReference type="PANTHER" id="PTHR43272">
    <property type="entry name" value="LONG-CHAIN-FATTY-ACID--COA LIGASE"/>
    <property type="match status" value="1"/>
</dbReference>
<evidence type="ECO:0000256" key="5">
    <source>
        <dbReference type="ARBA" id="ARBA00036813"/>
    </source>
</evidence>
<dbReference type="SUPFAM" id="SSF56801">
    <property type="entry name" value="Acetyl-CoA synthetase-like"/>
    <property type="match status" value="1"/>
</dbReference>
<dbReference type="GO" id="GO:0004467">
    <property type="term" value="F:long-chain fatty acid-CoA ligase activity"/>
    <property type="evidence" value="ECO:0007669"/>
    <property type="project" value="UniProtKB-EC"/>
</dbReference>
<evidence type="ECO:0000256" key="4">
    <source>
        <dbReference type="ARBA" id="ARBA00022840"/>
    </source>
</evidence>
<keyword evidence="2" id="KW-0436">Ligase</keyword>
<evidence type="ECO:0000313" key="7">
    <source>
        <dbReference type="EMBL" id="RDL42362.1"/>
    </source>
</evidence>
<dbReference type="GO" id="GO:0005886">
    <property type="term" value="C:plasma membrane"/>
    <property type="evidence" value="ECO:0007669"/>
    <property type="project" value="TreeGrafter"/>
</dbReference>
<organism evidence="7 8">
    <name type="scientific">Venustampulla echinocandica</name>
    <dbReference type="NCBI Taxonomy" id="2656787"/>
    <lineage>
        <taxon>Eukaryota</taxon>
        <taxon>Fungi</taxon>
        <taxon>Dikarya</taxon>
        <taxon>Ascomycota</taxon>
        <taxon>Pezizomycotina</taxon>
        <taxon>Leotiomycetes</taxon>
        <taxon>Helotiales</taxon>
        <taxon>Pleuroascaceae</taxon>
        <taxon>Venustampulla</taxon>
    </lineage>
</organism>
<dbReference type="InterPro" id="IPR020845">
    <property type="entry name" value="AMP-binding_CS"/>
</dbReference>
<comment type="caution">
    <text evidence="7">The sequence shown here is derived from an EMBL/GenBank/DDBJ whole genome shotgun (WGS) entry which is preliminary data.</text>
</comment>
<dbReference type="GO" id="GO:0005811">
    <property type="term" value="C:lipid droplet"/>
    <property type="evidence" value="ECO:0007669"/>
    <property type="project" value="TreeGrafter"/>
</dbReference>
<dbReference type="PROSITE" id="PS00455">
    <property type="entry name" value="AMP_BINDING"/>
    <property type="match status" value="1"/>
</dbReference>
<dbReference type="RefSeq" id="XP_031875018.1">
    <property type="nucleotide sequence ID" value="XM_032010964.1"/>
</dbReference>
<dbReference type="GO" id="GO:0035336">
    <property type="term" value="P:long-chain fatty-acyl-CoA metabolic process"/>
    <property type="evidence" value="ECO:0007669"/>
    <property type="project" value="TreeGrafter"/>
</dbReference>
<evidence type="ECO:0000313" key="8">
    <source>
        <dbReference type="Proteomes" id="UP000254866"/>
    </source>
</evidence>
<keyword evidence="3" id="KW-0547">Nucleotide-binding</keyword>
<evidence type="ECO:0000256" key="1">
    <source>
        <dbReference type="ARBA" id="ARBA00006432"/>
    </source>
</evidence>
<evidence type="ECO:0000256" key="3">
    <source>
        <dbReference type="ARBA" id="ARBA00022741"/>
    </source>
</evidence>
<proteinExistence type="inferred from homology"/>
<evidence type="ECO:0000259" key="6">
    <source>
        <dbReference type="Pfam" id="PF00501"/>
    </source>
</evidence>
<dbReference type="EMBL" id="NPIC01000001">
    <property type="protein sequence ID" value="RDL42362.1"/>
    <property type="molecule type" value="Genomic_DNA"/>
</dbReference>
<dbReference type="Pfam" id="PF00501">
    <property type="entry name" value="AMP-binding"/>
    <property type="match status" value="1"/>
</dbReference>
<dbReference type="Proteomes" id="UP000254866">
    <property type="component" value="Unassembled WGS sequence"/>
</dbReference>
<dbReference type="STRING" id="2656787.A0A370U3K8"/>
<dbReference type="PANTHER" id="PTHR43272:SF83">
    <property type="entry name" value="ACYL-COA SYNTHETASE LONG-CHAIN, ISOFORM J"/>
    <property type="match status" value="1"/>
</dbReference>
<dbReference type="GO" id="GO:0005524">
    <property type="term" value="F:ATP binding"/>
    <property type="evidence" value="ECO:0007669"/>
    <property type="project" value="UniProtKB-KW"/>
</dbReference>
<dbReference type="GeneID" id="43595190"/>
<keyword evidence="8" id="KW-1185">Reference proteome</keyword>
<protein>
    <submittedName>
        <fullName evidence="7">Acetyl-CoA synthetase-like protein</fullName>
    </submittedName>
</protein>
<name>A0A370U3K8_9HELO</name>
<keyword evidence="4" id="KW-0067">ATP-binding</keyword>
<dbReference type="OrthoDB" id="1700726at2759"/>
<evidence type="ECO:0000256" key="2">
    <source>
        <dbReference type="ARBA" id="ARBA00022598"/>
    </source>
</evidence>
<dbReference type="Gene3D" id="3.40.50.12780">
    <property type="entry name" value="N-terminal domain of ligase-like"/>
    <property type="match status" value="1"/>
</dbReference>
<reference evidence="7 8" key="1">
    <citation type="journal article" date="2018" name="IMA Fungus">
        <title>IMA Genome-F 9: Draft genome sequence of Annulohypoxylon stygium, Aspergillus mulundensis, Berkeleyomyces basicola (syn. Thielaviopsis basicola), Ceratocystis smalleyi, two Cercospora beticola strains, Coleophoma cylindrospora, Fusarium fracticaudum, Phialophora cf. hyalina, and Morchella septimelata.</title>
        <authorList>
            <person name="Wingfield B.D."/>
            <person name="Bills G.F."/>
            <person name="Dong Y."/>
            <person name="Huang W."/>
            <person name="Nel W.J."/>
            <person name="Swalarsk-Parry B.S."/>
            <person name="Vaghefi N."/>
            <person name="Wilken P.M."/>
            <person name="An Z."/>
            <person name="de Beer Z.W."/>
            <person name="De Vos L."/>
            <person name="Chen L."/>
            <person name="Duong T.A."/>
            <person name="Gao Y."/>
            <person name="Hammerbacher A."/>
            <person name="Kikkert J.R."/>
            <person name="Li Y."/>
            <person name="Li H."/>
            <person name="Li K."/>
            <person name="Li Q."/>
            <person name="Liu X."/>
            <person name="Ma X."/>
            <person name="Naidoo K."/>
            <person name="Pethybridge S.J."/>
            <person name="Sun J."/>
            <person name="Steenkamp E.T."/>
            <person name="van der Nest M.A."/>
            <person name="van Wyk S."/>
            <person name="Wingfield M.J."/>
            <person name="Xiong C."/>
            <person name="Yue Q."/>
            <person name="Zhang X."/>
        </authorList>
    </citation>
    <scope>NUCLEOTIDE SEQUENCE [LARGE SCALE GENOMIC DNA]</scope>
    <source>
        <strain evidence="7 8">BP 5553</strain>
    </source>
</reference>
<dbReference type="GO" id="GO:0005783">
    <property type="term" value="C:endoplasmic reticulum"/>
    <property type="evidence" value="ECO:0007669"/>
    <property type="project" value="TreeGrafter"/>
</dbReference>
<dbReference type="InterPro" id="IPR042099">
    <property type="entry name" value="ANL_N_sf"/>
</dbReference>